<dbReference type="GO" id="GO:0005524">
    <property type="term" value="F:ATP binding"/>
    <property type="evidence" value="ECO:0007669"/>
    <property type="project" value="UniProtKB-KW"/>
</dbReference>
<dbReference type="Pfam" id="PF00005">
    <property type="entry name" value="ABC_tran"/>
    <property type="match status" value="1"/>
</dbReference>
<evidence type="ECO:0000256" key="4">
    <source>
        <dbReference type="ARBA" id="ARBA00023136"/>
    </source>
</evidence>
<evidence type="ECO:0000313" key="7">
    <source>
        <dbReference type="Proteomes" id="UP000469505"/>
    </source>
</evidence>
<dbReference type="Proteomes" id="UP000469505">
    <property type="component" value="Unassembled WGS sequence"/>
</dbReference>
<evidence type="ECO:0000256" key="3">
    <source>
        <dbReference type="ARBA" id="ARBA00022967"/>
    </source>
</evidence>
<feature type="non-terminal residue" evidence="6">
    <location>
        <position position="89"/>
    </location>
</feature>
<keyword evidence="6" id="KW-0547">Nucleotide-binding</keyword>
<evidence type="ECO:0000256" key="1">
    <source>
        <dbReference type="ARBA" id="ARBA00022475"/>
    </source>
</evidence>
<gene>
    <name evidence="6" type="ORF">GM543_13940</name>
</gene>
<feature type="non-terminal residue" evidence="6">
    <location>
        <position position="1"/>
    </location>
</feature>
<protein>
    <submittedName>
        <fullName evidence="6">ATP-binding cassette domain-containing protein</fullName>
    </submittedName>
</protein>
<dbReference type="SUPFAM" id="SSF52540">
    <property type="entry name" value="P-loop containing nucleoside triphosphate hydrolases"/>
    <property type="match status" value="1"/>
</dbReference>
<evidence type="ECO:0000256" key="2">
    <source>
        <dbReference type="ARBA" id="ARBA00022592"/>
    </source>
</evidence>
<keyword evidence="6" id="KW-0067">ATP-binding</keyword>
<dbReference type="GO" id="GO:0016887">
    <property type="term" value="F:ATP hydrolysis activity"/>
    <property type="evidence" value="ECO:0007669"/>
    <property type="project" value="InterPro"/>
</dbReference>
<accession>A0A6I3U7R8</accession>
<dbReference type="AlphaFoldDB" id="A0A6I3U7R8"/>
<keyword evidence="3" id="KW-1278">Translocase</keyword>
<reference evidence="6 7" key="1">
    <citation type="submission" date="2019-11" db="EMBL/GenBank/DDBJ databases">
        <title>Growth characteristics of pneumococcus vary with the chemical composition of the capsule and with environmental conditions.</title>
        <authorList>
            <person name="Tothpal A."/>
            <person name="Desobry K."/>
            <person name="Joshi S."/>
            <person name="Wyllie A.L."/>
            <person name="Weinberger D.M."/>
        </authorList>
    </citation>
    <scope>NUCLEOTIDE SEQUENCE [LARGE SCALE GENOMIC DNA]</scope>
    <source>
        <strain evidence="7">pnumococcus35B</strain>
    </source>
</reference>
<sequence>KDDLHKSALMLSGGQQQRLCIARAISVKPDILLMDEPASALDPIATAQLEETMLELKKDFTIIIVTHSMQQAARASDYTGFFYLGDLIE</sequence>
<dbReference type="PANTHER" id="PTHR43423">
    <property type="entry name" value="ABC TRANSPORTER I FAMILY MEMBER 17"/>
    <property type="match status" value="1"/>
</dbReference>
<keyword evidence="4" id="KW-0472">Membrane</keyword>
<keyword evidence="2" id="KW-0592">Phosphate transport</keyword>
<dbReference type="InterPro" id="IPR027417">
    <property type="entry name" value="P-loop_NTPase"/>
</dbReference>
<dbReference type="GO" id="GO:0006817">
    <property type="term" value="P:phosphate ion transport"/>
    <property type="evidence" value="ECO:0007669"/>
    <property type="project" value="UniProtKB-KW"/>
</dbReference>
<organism evidence="6 7">
    <name type="scientific">Streptococcus pneumoniae</name>
    <dbReference type="NCBI Taxonomy" id="1313"/>
    <lineage>
        <taxon>Bacteria</taxon>
        <taxon>Bacillati</taxon>
        <taxon>Bacillota</taxon>
        <taxon>Bacilli</taxon>
        <taxon>Lactobacillales</taxon>
        <taxon>Streptococcaceae</taxon>
        <taxon>Streptococcus</taxon>
    </lineage>
</organism>
<evidence type="ECO:0000259" key="5">
    <source>
        <dbReference type="Pfam" id="PF00005"/>
    </source>
</evidence>
<keyword evidence="2" id="KW-0813">Transport</keyword>
<evidence type="ECO:0000313" key="6">
    <source>
        <dbReference type="EMBL" id="MTV88554.1"/>
    </source>
</evidence>
<proteinExistence type="predicted"/>
<keyword evidence="1" id="KW-1003">Cell membrane</keyword>
<feature type="domain" description="ABC transporter" evidence="5">
    <location>
        <begin position="4"/>
        <end position="38"/>
    </location>
</feature>
<dbReference type="InterPro" id="IPR003439">
    <property type="entry name" value="ABC_transporter-like_ATP-bd"/>
</dbReference>
<dbReference type="RefSeq" id="WP_162481197.1">
    <property type="nucleotide sequence ID" value="NZ_WNHX01000851.1"/>
</dbReference>
<dbReference type="PANTHER" id="PTHR43423:SF10">
    <property type="entry name" value="PHOSPHATE IMPORT ATP-BINDING PROTEIN PSTB 2"/>
    <property type="match status" value="1"/>
</dbReference>
<comment type="caution">
    <text evidence="6">The sequence shown here is derived from an EMBL/GenBank/DDBJ whole genome shotgun (WGS) entry which is preliminary data.</text>
</comment>
<dbReference type="EMBL" id="WNHX01000851">
    <property type="protein sequence ID" value="MTV88554.1"/>
    <property type="molecule type" value="Genomic_DNA"/>
</dbReference>
<dbReference type="Gene3D" id="3.40.50.300">
    <property type="entry name" value="P-loop containing nucleotide triphosphate hydrolases"/>
    <property type="match status" value="1"/>
</dbReference>
<name>A0A6I3U7R8_STREE</name>